<dbReference type="AlphaFoldDB" id="A0A9W8PCD6"/>
<accession>A0A9W8PCD6</accession>
<feature type="region of interest" description="Disordered" evidence="1">
    <location>
        <begin position="42"/>
        <end position="75"/>
    </location>
</feature>
<dbReference type="InterPro" id="IPR041078">
    <property type="entry name" value="Plavaka"/>
</dbReference>
<proteinExistence type="predicted"/>
<dbReference type="EMBL" id="JANVFU010000001">
    <property type="protein sequence ID" value="KAJ3751260.1"/>
    <property type="molecule type" value="Genomic_DNA"/>
</dbReference>
<dbReference type="Proteomes" id="UP001142393">
    <property type="component" value="Unassembled WGS sequence"/>
</dbReference>
<protein>
    <submittedName>
        <fullName evidence="2">Uncharacterized protein</fullName>
    </submittedName>
</protein>
<keyword evidence="3" id="KW-1185">Reference proteome</keyword>
<gene>
    <name evidence="2" type="ORF">DFH05DRAFT_1387165</name>
</gene>
<reference evidence="2 3" key="1">
    <citation type="journal article" date="2023" name="Proc. Natl. Acad. Sci. U.S.A.">
        <title>A global phylogenomic analysis of the shiitake genus Lentinula.</title>
        <authorList>
            <person name="Sierra-Patev S."/>
            <person name="Min B."/>
            <person name="Naranjo-Ortiz M."/>
            <person name="Looney B."/>
            <person name="Konkel Z."/>
            <person name="Slot J.C."/>
            <person name="Sakamoto Y."/>
            <person name="Steenwyk J.L."/>
            <person name="Rokas A."/>
            <person name="Carro J."/>
            <person name="Camarero S."/>
            <person name="Ferreira P."/>
            <person name="Molpeceres G."/>
            <person name="Ruiz-Duenas F.J."/>
            <person name="Serrano A."/>
            <person name="Henrissat B."/>
            <person name="Drula E."/>
            <person name="Hughes K.W."/>
            <person name="Mata J.L."/>
            <person name="Ishikawa N.K."/>
            <person name="Vargas-Isla R."/>
            <person name="Ushijima S."/>
            <person name="Smith C.A."/>
            <person name="Donoghue J."/>
            <person name="Ahrendt S."/>
            <person name="Andreopoulos W."/>
            <person name="He G."/>
            <person name="LaButti K."/>
            <person name="Lipzen A."/>
            <person name="Ng V."/>
            <person name="Riley R."/>
            <person name="Sandor L."/>
            <person name="Barry K."/>
            <person name="Martinez A.T."/>
            <person name="Xiao Y."/>
            <person name="Gibbons J.G."/>
            <person name="Terashima K."/>
            <person name="Grigoriev I.V."/>
            <person name="Hibbett D."/>
        </authorList>
    </citation>
    <scope>NUCLEOTIDE SEQUENCE [LARGE SCALE GENOMIC DNA]</scope>
    <source>
        <strain evidence="2 3">TFB7810</strain>
    </source>
</reference>
<comment type="caution">
    <text evidence="2">The sequence shown here is derived from an EMBL/GenBank/DDBJ whole genome shotgun (WGS) entry which is preliminary data.</text>
</comment>
<dbReference type="Pfam" id="PF18759">
    <property type="entry name" value="Plavaka"/>
    <property type="match status" value="1"/>
</dbReference>
<sequence length="951" mass="107927">MDESDDGYSSFSDLGEDELEFGAESLQCERCWEISPPSPSAILISSPDLSRSPSPVDLTETEPNKSRSPSPSFLLSEGNPDAVLFPVNKRLEAELTLPKQPHIVHYLNPHAGAPTGHQLPENKHYEEDLYHGHPAGPHSNPWYPFTSEIDWNVAHWAKTRGSGSTALTELLSIPGLCEKLGLSYKSANELNAIIDKNIPCTRPPFQVEEIIVQGEAFEVYFRDINSCVKALYSEPRFSKYMKYAPEKHFTSSSLETRMYHDMYTGEWWWSRQEILDRECPGATIIPVIISTDKTLVTTFHGKSAYPIYLTIGNIPKEIRRKPSCRAYILIGYLPTSKLEHIKNKSSRRRTLANLFHAAMSHIVSPLEASGLDGINLAGGDGVERRCHPLFAAYCADYPEQVLVACCKTGTCPECEILHDLMGNDTTLYPIRNLLKILLALNKFDDEGPIEFNNSCKEAGIKNIYHPFWQDLPYSNVYLSIAPDILHQLYQGVLKHMKDWIIEVFGAAEIDARCRRLPPNHHVHLFMKGISSLSRITGQEHNGISRFLLSIIIDIPLPQRLAAPRLIQSVCALIDVLYLAQYTVQTDKTLALFQSALEQFHANKQIFVDLGVRKDFHLPKLHFLNHYAEKCKFIGTYDNTNTEYTERLHIDLAKDAYRATNHKDEYPQMTLWLERKEKVMRHVSYLNWVHDGKPNIVPINWIPPALSYQRTLHMSKHPTVRAVDLPTADRKYSVPFFKAALARFIAQLHNPALSGPLLEAAAIELDTDFNFKIGVFHLIKYTHTDPVTLVCETVDSVHIQPATKDRHNRPVPGRFDTALIRVHDDTDEPAKAFRVGQVRMVFSLPLSTMSSFCKDIPFAKWPKHLAYIEWFSPFNKPGENHSLHKITRSVLPEGGNLASVVDLTHIVRSVSLTPCFGKVADRTWTSSNVMDKCKTFFVNPYPDQHDHLLYIL</sequence>
<organism evidence="2 3">
    <name type="scientific">Lentinula detonsa</name>
    <dbReference type="NCBI Taxonomy" id="2804962"/>
    <lineage>
        <taxon>Eukaryota</taxon>
        <taxon>Fungi</taxon>
        <taxon>Dikarya</taxon>
        <taxon>Basidiomycota</taxon>
        <taxon>Agaricomycotina</taxon>
        <taxon>Agaricomycetes</taxon>
        <taxon>Agaricomycetidae</taxon>
        <taxon>Agaricales</taxon>
        <taxon>Marasmiineae</taxon>
        <taxon>Omphalotaceae</taxon>
        <taxon>Lentinula</taxon>
    </lineage>
</organism>
<evidence type="ECO:0000256" key="1">
    <source>
        <dbReference type="SAM" id="MobiDB-lite"/>
    </source>
</evidence>
<evidence type="ECO:0000313" key="2">
    <source>
        <dbReference type="EMBL" id="KAJ3751260.1"/>
    </source>
</evidence>
<evidence type="ECO:0000313" key="3">
    <source>
        <dbReference type="Proteomes" id="UP001142393"/>
    </source>
</evidence>
<name>A0A9W8PCD6_9AGAR</name>